<accession>A0AAV7ISZ6</accession>
<evidence type="ECO:0000313" key="2">
    <source>
        <dbReference type="Proteomes" id="UP000826195"/>
    </source>
</evidence>
<dbReference type="EMBL" id="JAHXZJ010001119">
    <property type="protein sequence ID" value="KAH0555409.1"/>
    <property type="molecule type" value="Genomic_DNA"/>
</dbReference>
<gene>
    <name evidence="1" type="ORF">KQX54_018666</name>
</gene>
<dbReference type="Proteomes" id="UP000826195">
    <property type="component" value="Unassembled WGS sequence"/>
</dbReference>
<dbReference type="SUPFAM" id="SSF47565">
    <property type="entry name" value="Insect pheromone/odorant-binding proteins"/>
    <property type="match status" value="1"/>
</dbReference>
<sequence>ASVSVDKQVEIFQKKCPAFPNNLEKTIDFAEKYTQSLILSGVPEATLNIEIDRMVVCVFQHLGLIKSDNSCDAKKVIDFFKVTSPYFKEQVQASEKKLDSFERCLSKKSGSAEEARDLILNCLQKEIWLHPVDYKPEEIDEKEKNFNI</sequence>
<evidence type="ECO:0000313" key="1">
    <source>
        <dbReference type="EMBL" id="KAH0555409.1"/>
    </source>
</evidence>
<dbReference type="GO" id="GO:0005549">
    <property type="term" value="F:odorant binding"/>
    <property type="evidence" value="ECO:0007669"/>
    <property type="project" value="InterPro"/>
</dbReference>
<feature type="non-terminal residue" evidence="1">
    <location>
        <position position="1"/>
    </location>
</feature>
<dbReference type="Gene3D" id="1.10.238.20">
    <property type="entry name" value="Pheromone/general odorant binding protein domain"/>
    <property type="match status" value="1"/>
</dbReference>
<name>A0AAV7ISZ6_COTGL</name>
<organism evidence="1 2">
    <name type="scientific">Cotesia glomerata</name>
    <name type="common">Lepidopteran parasitic wasp</name>
    <name type="synonym">Apanteles glomeratus</name>
    <dbReference type="NCBI Taxonomy" id="32391"/>
    <lineage>
        <taxon>Eukaryota</taxon>
        <taxon>Metazoa</taxon>
        <taxon>Ecdysozoa</taxon>
        <taxon>Arthropoda</taxon>
        <taxon>Hexapoda</taxon>
        <taxon>Insecta</taxon>
        <taxon>Pterygota</taxon>
        <taxon>Neoptera</taxon>
        <taxon>Endopterygota</taxon>
        <taxon>Hymenoptera</taxon>
        <taxon>Apocrita</taxon>
        <taxon>Ichneumonoidea</taxon>
        <taxon>Braconidae</taxon>
        <taxon>Microgastrinae</taxon>
        <taxon>Cotesia</taxon>
    </lineage>
</organism>
<keyword evidence="2" id="KW-1185">Reference proteome</keyword>
<reference evidence="1 2" key="1">
    <citation type="journal article" date="2021" name="J. Hered.">
        <title>A chromosome-level genome assembly of the parasitoid wasp, Cotesia glomerata (Hymenoptera: Braconidae).</title>
        <authorList>
            <person name="Pinto B.J."/>
            <person name="Weis J.J."/>
            <person name="Gamble T."/>
            <person name="Ode P.J."/>
            <person name="Paul R."/>
            <person name="Zaspel J.M."/>
        </authorList>
    </citation>
    <scope>NUCLEOTIDE SEQUENCE [LARGE SCALE GENOMIC DNA]</scope>
    <source>
        <strain evidence="1">CgM1</strain>
    </source>
</reference>
<proteinExistence type="predicted"/>
<dbReference type="AlphaFoldDB" id="A0AAV7ISZ6"/>
<protein>
    <submittedName>
        <fullName evidence="1">Uncharacterized protein</fullName>
    </submittedName>
</protein>
<comment type="caution">
    <text evidence="1">The sequence shown here is derived from an EMBL/GenBank/DDBJ whole genome shotgun (WGS) entry which is preliminary data.</text>
</comment>
<dbReference type="InterPro" id="IPR036728">
    <property type="entry name" value="PBP_GOBP_sf"/>
</dbReference>